<feature type="transmembrane region" description="Helical" evidence="1">
    <location>
        <begin position="44"/>
        <end position="63"/>
    </location>
</feature>
<dbReference type="GeneID" id="59351215"/>
<dbReference type="RefSeq" id="XP_037214667.1">
    <property type="nucleotide sequence ID" value="XM_037368699.1"/>
</dbReference>
<name>A0A8H6S608_9AGAR</name>
<organism evidence="3 4">
    <name type="scientific">Mycena indigotica</name>
    <dbReference type="NCBI Taxonomy" id="2126181"/>
    <lineage>
        <taxon>Eukaryota</taxon>
        <taxon>Fungi</taxon>
        <taxon>Dikarya</taxon>
        <taxon>Basidiomycota</taxon>
        <taxon>Agaricomycotina</taxon>
        <taxon>Agaricomycetes</taxon>
        <taxon>Agaricomycetidae</taxon>
        <taxon>Agaricales</taxon>
        <taxon>Marasmiineae</taxon>
        <taxon>Mycenaceae</taxon>
        <taxon>Mycena</taxon>
    </lineage>
</organism>
<gene>
    <name evidence="3" type="ORF">MIND_01219500</name>
</gene>
<evidence type="ECO:0000313" key="3">
    <source>
        <dbReference type="EMBL" id="KAF7291940.1"/>
    </source>
</evidence>
<evidence type="ECO:0000313" key="4">
    <source>
        <dbReference type="Proteomes" id="UP000636479"/>
    </source>
</evidence>
<proteinExistence type="predicted"/>
<accession>A0A8H6S608</accession>
<reference evidence="3" key="1">
    <citation type="submission" date="2020-05" db="EMBL/GenBank/DDBJ databases">
        <title>Mycena genomes resolve the evolution of fungal bioluminescence.</title>
        <authorList>
            <person name="Tsai I.J."/>
        </authorList>
    </citation>
    <scope>NUCLEOTIDE SEQUENCE</scope>
    <source>
        <strain evidence="3">171206Taipei</strain>
    </source>
</reference>
<dbReference type="OrthoDB" id="3235960at2759"/>
<evidence type="ECO:0000259" key="2">
    <source>
        <dbReference type="Pfam" id="PF20153"/>
    </source>
</evidence>
<keyword evidence="1" id="KW-0812">Transmembrane</keyword>
<dbReference type="Pfam" id="PF20153">
    <property type="entry name" value="DUF6535"/>
    <property type="match status" value="1"/>
</dbReference>
<keyword evidence="1" id="KW-1133">Transmembrane helix</keyword>
<keyword evidence="4" id="KW-1185">Reference proteome</keyword>
<dbReference type="Proteomes" id="UP000636479">
    <property type="component" value="Unassembled WGS sequence"/>
</dbReference>
<dbReference type="InterPro" id="IPR045338">
    <property type="entry name" value="DUF6535"/>
</dbReference>
<feature type="transmembrane region" description="Helical" evidence="1">
    <location>
        <begin position="170"/>
        <end position="194"/>
    </location>
</feature>
<feature type="transmembrane region" description="Helical" evidence="1">
    <location>
        <begin position="113"/>
        <end position="132"/>
    </location>
</feature>
<feature type="domain" description="DUF6535" evidence="2">
    <location>
        <begin position="22"/>
        <end position="195"/>
    </location>
</feature>
<sequence>MSEATEHSFSNPAEEAGAAKLWSVYVDEAERYDKSLVASWKSDMEGMLIFAGLFSASLTAFLIESYKTLVQDPGDATVELLQQILVVSSSNSTLTPLTPEPFKPTTSSLVCNALWFISLGLSLSCALVATLLEQWARDFLHRANMRSSPGQRARIYSYLYYGLRRFKMHAVVEIIPSLLHAALLFFFCGLVVFLVPVNKIIAALVAGILFLVVFFYVFLTILPLIHFDSPYRTPLSNAVWGTYQFCSRLWHQPPKLRTIHPIPITIIDNVIEQAIMPSDNRQKRDSSALLWTVDSLSDNNELQTFVEAIPDAMWGPYKQHHRNVAAMTALRDSEEVNLAFRISELWRSCDDGLLSDEAAERRGAACLRAFWALYTIPTQFNFSYPHILPLILLHFPWRTARFTASNSSIYVSIWAVAGWSGLAWLRQYLDQYLDPSIWAQAGVSRDFTPVLHYMRQFHLSSAEINRHAQSLQVLTNTQQQLVAASQKLYNSISYHILLDYVRTIAVAESPPYRWVDTLRIIWPEELQSTRNNLILQSTAAIPDITDDNLKLLEEVEAAMDFVCIWSSPGPLSRDAMVELCFLWRPRQARCIPAGLISYIKHHGIEPDTLVPHTGSAFWNSQICSLLKQTAVSRYIWRCFPATITSDEFLEDTLAAFWVVVDAITEFGRSITATSTDEFDAVVQALMVCPAPSATAVLLAVKSVRLWIQINDYTMSWSDRRRNLGVVVAVIADFLEECNIADIVEAQRAIAALRIVLNLDARVLNLVVDEAQQTRFARGLLRVAQSSEPAAGHMVVRKVLEGTVFDPSDGVDRFHWVMEAAAQADMRHVHSLLVEPGATED</sequence>
<dbReference type="EMBL" id="JACAZF010000012">
    <property type="protein sequence ID" value="KAF7291940.1"/>
    <property type="molecule type" value="Genomic_DNA"/>
</dbReference>
<feature type="transmembrane region" description="Helical" evidence="1">
    <location>
        <begin position="200"/>
        <end position="225"/>
    </location>
</feature>
<evidence type="ECO:0000256" key="1">
    <source>
        <dbReference type="SAM" id="Phobius"/>
    </source>
</evidence>
<dbReference type="AlphaFoldDB" id="A0A8H6S608"/>
<keyword evidence="1" id="KW-0472">Membrane</keyword>
<comment type="caution">
    <text evidence="3">The sequence shown here is derived from an EMBL/GenBank/DDBJ whole genome shotgun (WGS) entry which is preliminary data.</text>
</comment>
<protein>
    <recommendedName>
        <fullName evidence="2">DUF6535 domain-containing protein</fullName>
    </recommendedName>
</protein>